<name>A0A517Z337_9PLAN</name>
<keyword evidence="2" id="KW-1185">Reference proteome</keyword>
<organism evidence="1 2">
    <name type="scientific">Maioricimonas rarisocia</name>
    <dbReference type="NCBI Taxonomy" id="2528026"/>
    <lineage>
        <taxon>Bacteria</taxon>
        <taxon>Pseudomonadati</taxon>
        <taxon>Planctomycetota</taxon>
        <taxon>Planctomycetia</taxon>
        <taxon>Planctomycetales</taxon>
        <taxon>Planctomycetaceae</taxon>
        <taxon>Maioricimonas</taxon>
    </lineage>
</organism>
<protein>
    <submittedName>
        <fullName evidence="1">Uncharacterized protein</fullName>
    </submittedName>
</protein>
<dbReference type="KEGG" id="mri:Mal4_11860"/>
<dbReference type="Proteomes" id="UP000320496">
    <property type="component" value="Chromosome"/>
</dbReference>
<gene>
    <name evidence="1" type="ORF">Mal4_11860</name>
</gene>
<sequence length="70" mass="7416">MGAFTTSRLLISYLRTRRPAESSGLRTGQSAANGHTVRPFCHSDVTVPPTAAARIAKTGAYRGQTIGCSH</sequence>
<dbReference type="AlphaFoldDB" id="A0A517Z337"/>
<proteinExistence type="predicted"/>
<accession>A0A517Z337</accession>
<dbReference type="EMBL" id="CP036275">
    <property type="protein sequence ID" value="QDU36885.1"/>
    <property type="molecule type" value="Genomic_DNA"/>
</dbReference>
<evidence type="ECO:0000313" key="1">
    <source>
        <dbReference type="EMBL" id="QDU36885.1"/>
    </source>
</evidence>
<reference evidence="1 2" key="1">
    <citation type="submission" date="2019-02" db="EMBL/GenBank/DDBJ databases">
        <title>Deep-cultivation of Planctomycetes and their phenomic and genomic characterization uncovers novel biology.</title>
        <authorList>
            <person name="Wiegand S."/>
            <person name="Jogler M."/>
            <person name="Boedeker C."/>
            <person name="Pinto D."/>
            <person name="Vollmers J."/>
            <person name="Rivas-Marin E."/>
            <person name="Kohn T."/>
            <person name="Peeters S.H."/>
            <person name="Heuer A."/>
            <person name="Rast P."/>
            <person name="Oberbeckmann S."/>
            <person name="Bunk B."/>
            <person name="Jeske O."/>
            <person name="Meyerdierks A."/>
            <person name="Storesund J.E."/>
            <person name="Kallscheuer N."/>
            <person name="Luecker S."/>
            <person name="Lage O.M."/>
            <person name="Pohl T."/>
            <person name="Merkel B.J."/>
            <person name="Hornburger P."/>
            <person name="Mueller R.-W."/>
            <person name="Bruemmer F."/>
            <person name="Labrenz M."/>
            <person name="Spormann A.M."/>
            <person name="Op den Camp H."/>
            <person name="Overmann J."/>
            <person name="Amann R."/>
            <person name="Jetten M.S.M."/>
            <person name="Mascher T."/>
            <person name="Medema M.H."/>
            <person name="Devos D.P."/>
            <person name="Kaster A.-K."/>
            <person name="Ovreas L."/>
            <person name="Rohde M."/>
            <person name="Galperin M.Y."/>
            <person name="Jogler C."/>
        </authorList>
    </citation>
    <scope>NUCLEOTIDE SEQUENCE [LARGE SCALE GENOMIC DNA]</scope>
    <source>
        <strain evidence="1 2">Mal4</strain>
    </source>
</reference>
<evidence type="ECO:0000313" key="2">
    <source>
        <dbReference type="Proteomes" id="UP000320496"/>
    </source>
</evidence>